<dbReference type="Pfam" id="PF00005">
    <property type="entry name" value="ABC_tran"/>
    <property type="match status" value="1"/>
</dbReference>
<dbReference type="InterPro" id="IPR003593">
    <property type="entry name" value="AAA+_ATPase"/>
</dbReference>
<organism evidence="4 5">
    <name type="scientific">Thermosulfurimonas dismutans</name>
    <dbReference type="NCBI Taxonomy" id="999894"/>
    <lineage>
        <taxon>Bacteria</taxon>
        <taxon>Pseudomonadati</taxon>
        <taxon>Thermodesulfobacteriota</taxon>
        <taxon>Thermodesulfobacteria</taxon>
        <taxon>Thermodesulfobacteriales</taxon>
        <taxon>Thermodesulfobacteriaceae</taxon>
        <taxon>Thermosulfurimonas</taxon>
    </lineage>
</organism>
<dbReference type="EMBL" id="LWLG01000002">
    <property type="protein sequence ID" value="OAQ21337.1"/>
    <property type="molecule type" value="Genomic_DNA"/>
</dbReference>
<feature type="domain" description="ABC transporter" evidence="3">
    <location>
        <begin position="1"/>
        <end position="222"/>
    </location>
</feature>
<dbReference type="InterPro" id="IPR017871">
    <property type="entry name" value="ABC_transporter-like_CS"/>
</dbReference>
<sequence length="223" mass="24866">MELRVKVQKRLPAFVLEADFSLPLGRTLVIFGPSGSGKTTLLRLLAGLEKPDTGVIRFGDKVFVDTEAGLFRPARKRYVSLVFQEGVLFPHLTLEENITLVAKDKDLAGSYLRALGLWDLRRRKPWQVSGGERQRAALAQALARKPSLLLLDEPFSALDEITKARVLNFLKDFQRKNGTTMVVVTHQREEGEELSPLWLYVKGGQARLAVAGKSTVPRQAAVF</sequence>
<evidence type="ECO:0000313" key="4">
    <source>
        <dbReference type="EMBL" id="OAQ21337.1"/>
    </source>
</evidence>
<evidence type="ECO:0000256" key="2">
    <source>
        <dbReference type="ARBA" id="ARBA00022840"/>
    </source>
</evidence>
<dbReference type="InterPro" id="IPR027417">
    <property type="entry name" value="P-loop_NTPase"/>
</dbReference>
<proteinExistence type="predicted"/>
<keyword evidence="2 4" id="KW-0067">ATP-binding</keyword>
<dbReference type="PROSITE" id="PS00211">
    <property type="entry name" value="ABC_TRANSPORTER_1"/>
    <property type="match status" value="1"/>
</dbReference>
<dbReference type="AlphaFoldDB" id="A0A179D5K3"/>
<accession>A0A179D5K3</accession>
<gene>
    <name evidence="4" type="ORF">TDIS_0557</name>
</gene>
<dbReference type="InterPro" id="IPR003439">
    <property type="entry name" value="ABC_transporter-like_ATP-bd"/>
</dbReference>
<comment type="caution">
    <text evidence="4">The sequence shown here is derived from an EMBL/GenBank/DDBJ whole genome shotgun (WGS) entry which is preliminary data.</text>
</comment>
<name>A0A179D5K3_9BACT</name>
<keyword evidence="1" id="KW-0547">Nucleotide-binding</keyword>
<dbReference type="STRING" id="999894.TDIS_0557"/>
<dbReference type="SMART" id="SM00382">
    <property type="entry name" value="AAA"/>
    <property type="match status" value="1"/>
</dbReference>
<evidence type="ECO:0000256" key="1">
    <source>
        <dbReference type="ARBA" id="ARBA00022741"/>
    </source>
</evidence>
<dbReference type="GO" id="GO:0005524">
    <property type="term" value="F:ATP binding"/>
    <property type="evidence" value="ECO:0007669"/>
    <property type="project" value="UniProtKB-KW"/>
</dbReference>
<dbReference type="GO" id="GO:0016887">
    <property type="term" value="F:ATP hydrolysis activity"/>
    <property type="evidence" value="ECO:0007669"/>
    <property type="project" value="InterPro"/>
</dbReference>
<reference evidence="4 5" key="1">
    <citation type="submission" date="2016-04" db="EMBL/GenBank/DDBJ databases">
        <title>Genome analysis of Thermosulfurimonas dismutans, the first thermophilic sulfur-disproportionating bacterium of the phylum Thermodesulfobacteria.</title>
        <authorList>
            <person name="Mardanov A.V."/>
            <person name="Beletsky A.V."/>
            <person name="Kadnikov V.V."/>
            <person name="Slobodkin A.I."/>
            <person name="Ravin N.V."/>
        </authorList>
    </citation>
    <scope>NUCLEOTIDE SEQUENCE [LARGE SCALE GENOMIC DNA]</scope>
    <source>
        <strain evidence="4 5">S95</strain>
    </source>
</reference>
<dbReference type="Proteomes" id="UP000078390">
    <property type="component" value="Unassembled WGS sequence"/>
</dbReference>
<dbReference type="InterPro" id="IPR050334">
    <property type="entry name" value="Molybdenum_import_ModC"/>
</dbReference>
<dbReference type="PROSITE" id="PS50893">
    <property type="entry name" value="ABC_TRANSPORTER_2"/>
    <property type="match status" value="1"/>
</dbReference>
<dbReference type="PANTHER" id="PTHR43514">
    <property type="entry name" value="ABC TRANSPORTER I FAMILY MEMBER 10"/>
    <property type="match status" value="1"/>
</dbReference>
<dbReference type="SUPFAM" id="SSF52540">
    <property type="entry name" value="P-loop containing nucleoside triphosphate hydrolases"/>
    <property type="match status" value="1"/>
</dbReference>
<dbReference type="Gene3D" id="3.40.50.300">
    <property type="entry name" value="P-loop containing nucleotide triphosphate hydrolases"/>
    <property type="match status" value="1"/>
</dbReference>
<dbReference type="RefSeq" id="WP_068669078.1">
    <property type="nucleotide sequence ID" value="NZ_LWLG01000002.1"/>
</dbReference>
<evidence type="ECO:0000313" key="5">
    <source>
        <dbReference type="Proteomes" id="UP000078390"/>
    </source>
</evidence>
<protein>
    <submittedName>
        <fullName evidence="4">Ferric iron ABC transporter, ATP-binding protein</fullName>
    </submittedName>
</protein>
<dbReference type="PANTHER" id="PTHR43514:SF4">
    <property type="entry name" value="ABC TRANSPORTER I FAMILY MEMBER 10"/>
    <property type="match status" value="1"/>
</dbReference>
<evidence type="ECO:0000259" key="3">
    <source>
        <dbReference type="PROSITE" id="PS50893"/>
    </source>
</evidence>
<dbReference type="OrthoDB" id="9785080at2"/>
<keyword evidence="5" id="KW-1185">Reference proteome</keyword>